<comment type="caution">
    <text evidence="2">The sequence shown here is derived from an EMBL/GenBank/DDBJ whole genome shotgun (WGS) entry which is preliminary data.</text>
</comment>
<name>A0A8X6YNH4_9ARAC</name>
<dbReference type="Pfam" id="PF13516">
    <property type="entry name" value="LRR_6"/>
    <property type="match status" value="4"/>
</dbReference>
<keyword evidence="3" id="KW-1185">Reference proteome</keyword>
<evidence type="ECO:0000313" key="3">
    <source>
        <dbReference type="Proteomes" id="UP000886998"/>
    </source>
</evidence>
<dbReference type="AlphaFoldDB" id="A0A8X6YNH4"/>
<gene>
    <name evidence="2" type="primary">Tcte1_1</name>
    <name evidence="2" type="ORF">TNIN_407371</name>
</gene>
<dbReference type="InterPro" id="IPR001611">
    <property type="entry name" value="Leu-rich_rpt"/>
</dbReference>
<protein>
    <submittedName>
        <fullName evidence="2">Dynein regulatory complex subunit 5</fullName>
    </submittedName>
</protein>
<organism evidence="2 3">
    <name type="scientific">Trichonephila inaurata madagascariensis</name>
    <dbReference type="NCBI Taxonomy" id="2747483"/>
    <lineage>
        <taxon>Eukaryota</taxon>
        <taxon>Metazoa</taxon>
        <taxon>Ecdysozoa</taxon>
        <taxon>Arthropoda</taxon>
        <taxon>Chelicerata</taxon>
        <taxon>Arachnida</taxon>
        <taxon>Araneae</taxon>
        <taxon>Araneomorphae</taxon>
        <taxon>Entelegynae</taxon>
        <taxon>Araneoidea</taxon>
        <taxon>Nephilidae</taxon>
        <taxon>Trichonephila</taxon>
        <taxon>Trichonephila inaurata</taxon>
    </lineage>
</organism>
<reference evidence="2" key="1">
    <citation type="submission" date="2020-08" db="EMBL/GenBank/DDBJ databases">
        <title>Multicomponent nature underlies the extraordinary mechanical properties of spider dragline silk.</title>
        <authorList>
            <person name="Kono N."/>
            <person name="Nakamura H."/>
            <person name="Mori M."/>
            <person name="Yoshida Y."/>
            <person name="Ohtoshi R."/>
            <person name="Malay A.D."/>
            <person name="Moran D.A.P."/>
            <person name="Tomita M."/>
            <person name="Numata K."/>
            <person name="Arakawa K."/>
        </authorList>
    </citation>
    <scope>NUCLEOTIDE SEQUENCE</scope>
</reference>
<dbReference type="InterPro" id="IPR032675">
    <property type="entry name" value="LRR_dom_sf"/>
</dbReference>
<proteinExistence type="predicted"/>
<dbReference type="InterPro" id="IPR052201">
    <property type="entry name" value="LRR-containing_regulator"/>
</dbReference>
<dbReference type="SUPFAM" id="SSF52047">
    <property type="entry name" value="RNI-like"/>
    <property type="match status" value="1"/>
</dbReference>
<dbReference type="Proteomes" id="UP000886998">
    <property type="component" value="Unassembled WGS sequence"/>
</dbReference>
<dbReference type="OrthoDB" id="6431547at2759"/>
<dbReference type="PANTHER" id="PTHR24111:SF0">
    <property type="entry name" value="LEUCINE-RICH REPEAT-CONTAINING PROTEIN"/>
    <property type="match status" value="1"/>
</dbReference>
<dbReference type="EMBL" id="BMAV01020989">
    <property type="protein sequence ID" value="GFY74829.1"/>
    <property type="molecule type" value="Genomic_DNA"/>
</dbReference>
<dbReference type="SMART" id="SM00368">
    <property type="entry name" value="LRR_RI"/>
    <property type="match status" value="5"/>
</dbReference>
<keyword evidence="1" id="KW-0677">Repeat</keyword>
<dbReference type="Gene3D" id="3.80.10.10">
    <property type="entry name" value="Ribonuclease Inhibitor"/>
    <property type="match status" value="1"/>
</dbReference>
<accession>A0A8X6YNH4</accession>
<evidence type="ECO:0000313" key="2">
    <source>
        <dbReference type="EMBL" id="GFY74829.1"/>
    </source>
</evidence>
<evidence type="ECO:0000256" key="1">
    <source>
        <dbReference type="ARBA" id="ARBA00022737"/>
    </source>
</evidence>
<dbReference type="PANTHER" id="PTHR24111">
    <property type="entry name" value="LEUCINE-RICH REPEAT-CONTAINING PROTEIN 34"/>
    <property type="match status" value="1"/>
</dbReference>
<sequence>MLIERIVQEAIEDFMPESSDIKELEDFLKTFQTYFFRLQIKNLQKRDRVPFTVDLTSEDFDMIIDDFVREPEVHTGLRKLKKLEKFRFSNGVASNIQLGILSREFIAHEFLKELNFSYNFIDDESCDPIGQLIMSSCPLEVLILKYNKIADDGAITIASALSINKKLRKLDVSLNWIGNKGGKFLAKVVSNLTHLEDINISNNKLGPEAGLAFAEAIKTSKSIRSLSIAENRIGKEVGRHFSDAVAENSIILNLEIKFCSFSAEDEDFIHRVLIKNRTSLTYEKYVMEQKNVTASEYVI</sequence>